<dbReference type="Proteomes" id="UP000050795">
    <property type="component" value="Unassembled WGS sequence"/>
</dbReference>
<protein>
    <submittedName>
        <fullName evidence="2 3">Uncharacterized protein</fullName>
    </submittedName>
</protein>
<dbReference type="WBParaSite" id="TREG1_84800.2">
    <property type="protein sequence ID" value="TREG1_84800.2"/>
    <property type="gene ID" value="TREG1_84800"/>
</dbReference>
<dbReference type="WBParaSite" id="TREG1_84800.5">
    <property type="protein sequence ID" value="TREG1_84800.5"/>
    <property type="gene ID" value="TREG1_84800"/>
</dbReference>
<proteinExistence type="predicted"/>
<evidence type="ECO:0000313" key="2">
    <source>
        <dbReference type="WBParaSite" id="TREG1_84800.1"/>
    </source>
</evidence>
<dbReference type="WBParaSite" id="TREG1_84800.7">
    <property type="protein sequence ID" value="TREG1_84800.7"/>
    <property type="gene ID" value="TREG1_84800"/>
</dbReference>
<dbReference type="WBParaSite" id="TREG1_84800.4">
    <property type="protein sequence ID" value="TREG1_84800.4"/>
    <property type="gene ID" value="TREG1_84800"/>
</dbReference>
<evidence type="ECO:0000313" key="4">
    <source>
        <dbReference type="WBParaSite" id="TREG1_84800.6"/>
    </source>
</evidence>
<sequence>MQKSTSQFGGEILIRHDISNIFEENIRPKEFKTWVEVEKALKLFEKLTNTRYIVRESKLNKNEPHVKYDYVVFTCTFGHKRRSEGNHIRLKKSKYIGCASMVRFRYQSNKFIISSAYMVHNHLCNSECVTKNAKARKLNESKLYIVKPVVSVSSQPQELSAMDVSYQKPATHDNRCTPVTQNSDIENYQKLKRKFCKTLDRYVSTGHVKEATAFLLSTFNQLKELKMNR</sequence>
<dbReference type="WBParaSite" id="TREG1_84800.6">
    <property type="protein sequence ID" value="TREG1_84800.6"/>
    <property type="gene ID" value="TREG1_84800"/>
</dbReference>
<name>A0AA85KKQ5_TRIRE</name>
<dbReference type="WBParaSite" id="TREG1_84800.1">
    <property type="protein sequence ID" value="TREG1_84800.1"/>
    <property type="gene ID" value="TREG1_84800"/>
</dbReference>
<evidence type="ECO:0000313" key="3">
    <source>
        <dbReference type="WBParaSite" id="TREG1_84800.2"/>
    </source>
</evidence>
<organism evidence="1 4">
    <name type="scientific">Trichobilharzia regenti</name>
    <name type="common">Nasal bird schistosome</name>
    <dbReference type="NCBI Taxonomy" id="157069"/>
    <lineage>
        <taxon>Eukaryota</taxon>
        <taxon>Metazoa</taxon>
        <taxon>Spiralia</taxon>
        <taxon>Lophotrochozoa</taxon>
        <taxon>Platyhelminthes</taxon>
        <taxon>Trematoda</taxon>
        <taxon>Digenea</taxon>
        <taxon>Strigeidida</taxon>
        <taxon>Schistosomatoidea</taxon>
        <taxon>Schistosomatidae</taxon>
        <taxon>Trichobilharzia</taxon>
    </lineage>
</organism>
<keyword evidence="1" id="KW-1185">Reference proteome</keyword>
<reference evidence="1" key="1">
    <citation type="submission" date="2022-06" db="EMBL/GenBank/DDBJ databases">
        <authorList>
            <person name="Berger JAMES D."/>
            <person name="Berger JAMES D."/>
        </authorList>
    </citation>
    <scope>NUCLEOTIDE SEQUENCE [LARGE SCALE GENOMIC DNA]</scope>
</reference>
<dbReference type="AlphaFoldDB" id="A0AA85KKQ5"/>
<evidence type="ECO:0000313" key="1">
    <source>
        <dbReference type="Proteomes" id="UP000050795"/>
    </source>
</evidence>
<accession>A0AA85KKQ5</accession>
<dbReference type="WBParaSite" id="TREG1_84800.3">
    <property type="protein sequence ID" value="TREG1_84800.3"/>
    <property type="gene ID" value="TREG1_84800"/>
</dbReference>
<reference evidence="2 3" key="2">
    <citation type="submission" date="2023-11" db="UniProtKB">
        <authorList>
            <consortium name="WormBaseParasite"/>
        </authorList>
    </citation>
    <scope>IDENTIFICATION</scope>
</reference>